<dbReference type="Proteomes" id="UP001165065">
    <property type="component" value="Unassembled WGS sequence"/>
</dbReference>
<dbReference type="EC" id="2.3.2.23" evidence="1"/>
<dbReference type="InterPro" id="IPR009060">
    <property type="entry name" value="UBA-like_sf"/>
</dbReference>
<dbReference type="InterPro" id="IPR016135">
    <property type="entry name" value="UBQ-conjugating_enzyme/RWD"/>
</dbReference>
<keyword evidence="2" id="KW-0808">Transferase</keyword>
<dbReference type="InterPro" id="IPR000608">
    <property type="entry name" value="UBC"/>
</dbReference>
<evidence type="ECO:0000256" key="3">
    <source>
        <dbReference type="ARBA" id="ARBA00022741"/>
    </source>
</evidence>
<organism evidence="10 11">
    <name type="scientific">Triparma columacea</name>
    <dbReference type="NCBI Taxonomy" id="722753"/>
    <lineage>
        <taxon>Eukaryota</taxon>
        <taxon>Sar</taxon>
        <taxon>Stramenopiles</taxon>
        <taxon>Ochrophyta</taxon>
        <taxon>Bolidophyceae</taxon>
        <taxon>Parmales</taxon>
        <taxon>Triparmaceae</taxon>
        <taxon>Triparma</taxon>
    </lineage>
</organism>
<dbReference type="PROSITE" id="PS00183">
    <property type="entry name" value="UBC_1"/>
    <property type="match status" value="1"/>
</dbReference>
<evidence type="ECO:0000259" key="8">
    <source>
        <dbReference type="PROSITE" id="PS50030"/>
    </source>
</evidence>
<dbReference type="OrthoDB" id="7851174at2759"/>
<dbReference type="PROSITE" id="PS50127">
    <property type="entry name" value="UBC_2"/>
    <property type="match status" value="1"/>
</dbReference>
<dbReference type="FunFam" id="3.10.110.10:FF:000037">
    <property type="entry name" value="ubiquitin-conjugating enzyme E2 27"/>
    <property type="match status" value="1"/>
</dbReference>
<evidence type="ECO:0000256" key="5">
    <source>
        <dbReference type="ARBA" id="ARBA00022840"/>
    </source>
</evidence>
<dbReference type="Pfam" id="PF00627">
    <property type="entry name" value="UBA"/>
    <property type="match status" value="1"/>
</dbReference>
<feature type="domain" description="UBA" evidence="8">
    <location>
        <begin position="152"/>
        <end position="192"/>
    </location>
</feature>
<feature type="active site" description="Glycyl thioester intermediate" evidence="6">
    <location>
        <position position="88"/>
    </location>
</feature>
<dbReference type="GO" id="GO:0061631">
    <property type="term" value="F:ubiquitin conjugating enzyme activity"/>
    <property type="evidence" value="ECO:0007669"/>
    <property type="project" value="UniProtKB-EC"/>
</dbReference>
<evidence type="ECO:0000256" key="6">
    <source>
        <dbReference type="PROSITE-ProRule" id="PRU10133"/>
    </source>
</evidence>
<reference evidence="11" key="1">
    <citation type="journal article" date="2023" name="Commun. Biol.">
        <title>Genome analysis of Parmales, the sister group of diatoms, reveals the evolutionary specialization of diatoms from phago-mixotrophs to photoautotrophs.</title>
        <authorList>
            <person name="Ban H."/>
            <person name="Sato S."/>
            <person name="Yoshikawa S."/>
            <person name="Yamada K."/>
            <person name="Nakamura Y."/>
            <person name="Ichinomiya M."/>
            <person name="Sato N."/>
            <person name="Blanc-Mathieu R."/>
            <person name="Endo H."/>
            <person name="Kuwata A."/>
            <person name="Ogata H."/>
        </authorList>
    </citation>
    <scope>NUCLEOTIDE SEQUENCE [LARGE SCALE GENOMIC DNA]</scope>
</reference>
<dbReference type="SUPFAM" id="SSF46934">
    <property type="entry name" value="UBA-like"/>
    <property type="match status" value="1"/>
</dbReference>
<accession>A0A9W7L513</accession>
<keyword evidence="4 7" id="KW-0833">Ubl conjugation pathway</keyword>
<dbReference type="Pfam" id="PF00179">
    <property type="entry name" value="UQ_con"/>
    <property type="match status" value="1"/>
</dbReference>
<dbReference type="PANTHER" id="PTHR24068">
    <property type="entry name" value="UBIQUITIN-CONJUGATING ENZYME E2"/>
    <property type="match status" value="1"/>
</dbReference>
<evidence type="ECO:0000256" key="2">
    <source>
        <dbReference type="ARBA" id="ARBA00022679"/>
    </source>
</evidence>
<keyword evidence="3 7" id="KW-0547">Nucleotide-binding</keyword>
<evidence type="ECO:0000256" key="7">
    <source>
        <dbReference type="RuleBase" id="RU362109"/>
    </source>
</evidence>
<dbReference type="Gene3D" id="3.10.110.10">
    <property type="entry name" value="Ubiquitin Conjugating Enzyme"/>
    <property type="match status" value="1"/>
</dbReference>
<name>A0A9W7L513_9STRA</name>
<proteinExistence type="inferred from homology"/>
<dbReference type="AlphaFoldDB" id="A0A9W7L513"/>
<dbReference type="InterPro" id="IPR015940">
    <property type="entry name" value="UBA"/>
</dbReference>
<keyword evidence="5 7" id="KW-0067">ATP-binding</keyword>
<dbReference type="SMART" id="SM00165">
    <property type="entry name" value="UBA"/>
    <property type="match status" value="1"/>
</dbReference>
<comment type="similarity">
    <text evidence="7">Belongs to the ubiquitin-conjugating enzyme family.</text>
</comment>
<dbReference type="GO" id="GO:0005524">
    <property type="term" value="F:ATP binding"/>
    <property type="evidence" value="ECO:0007669"/>
    <property type="project" value="UniProtKB-UniRule"/>
</dbReference>
<keyword evidence="11" id="KW-1185">Reference proteome</keyword>
<evidence type="ECO:0000256" key="4">
    <source>
        <dbReference type="ARBA" id="ARBA00022786"/>
    </source>
</evidence>
<dbReference type="SUPFAM" id="SSF54495">
    <property type="entry name" value="UBC-like"/>
    <property type="match status" value="1"/>
</dbReference>
<comment type="caution">
    <text evidence="10">The sequence shown here is derived from an EMBL/GenBank/DDBJ whole genome shotgun (WGS) entry which is preliminary data.</text>
</comment>
<dbReference type="CDD" id="cd23800">
    <property type="entry name" value="UBCc_UBE2K"/>
    <property type="match status" value="1"/>
</dbReference>
<sequence>MTSKTRIIKELKECSPTNGSGVHAEPNNSSDVFNLTGVITGGTETPYEGGVWYIEIKIPEGYPFEPPKMRFITKIWHPNISSVTGAICLDILKDQWSPALTIKTALLSLQALLCAAEPDDPQDAVVAKMYKEDPDLFAKTAKEWTAKHADPNVNEGKIRNLMEMGFEREAVEKVLKEVGWEEDKAVEKLLGGM</sequence>
<dbReference type="InterPro" id="IPR023313">
    <property type="entry name" value="UBQ-conjugating_AS"/>
</dbReference>
<dbReference type="PROSITE" id="PS50030">
    <property type="entry name" value="UBA"/>
    <property type="match status" value="1"/>
</dbReference>
<evidence type="ECO:0000259" key="9">
    <source>
        <dbReference type="PROSITE" id="PS50127"/>
    </source>
</evidence>
<dbReference type="SMART" id="SM00212">
    <property type="entry name" value="UBCc"/>
    <property type="match status" value="1"/>
</dbReference>
<protein>
    <recommendedName>
        <fullName evidence="1">E2 ubiquitin-conjugating enzyme</fullName>
        <ecNumber evidence="1">2.3.2.23</ecNumber>
    </recommendedName>
</protein>
<evidence type="ECO:0000313" key="11">
    <source>
        <dbReference type="Proteomes" id="UP001165065"/>
    </source>
</evidence>
<gene>
    <name evidence="10" type="ORF">TrCOL_g5734</name>
</gene>
<evidence type="ECO:0000313" key="10">
    <source>
        <dbReference type="EMBL" id="GMI32735.1"/>
    </source>
</evidence>
<dbReference type="Gene3D" id="1.10.8.10">
    <property type="entry name" value="DNA helicase RuvA subunit, C-terminal domain"/>
    <property type="match status" value="1"/>
</dbReference>
<feature type="domain" description="UBC core" evidence="9">
    <location>
        <begin position="2"/>
        <end position="150"/>
    </location>
</feature>
<dbReference type="EMBL" id="BRYA01000022">
    <property type="protein sequence ID" value="GMI32735.1"/>
    <property type="molecule type" value="Genomic_DNA"/>
</dbReference>
<evidence type="ECO:0000256" key="1">
    <source>
        <dbReference type="ARBA" id="ARBA00012486"/>
    </source>
</evidence>